<accession>A0A167LXE4</accession>
<evidence type="ECO:0000313" key="1">
    <source>
        <dbReference type="EMBL" id="KZO96128.1"/>
    </source>
</evidence>
<organism evidence="1 2">
    <name type="scientific">Calocera viscosa (strain TUFC12733)</name>
    <dbReference type="NCBI Taxonomy" id="1330018"/>
    <lineage>
        <taxon>Eukaryota</taxon>
        <taxon>Fungi</taxon>
        <taxon>Dikarya</taxon>
        <taxon>Basidiomycota</taxon>
        <taxon>Agaricomycotina</taxon>
        <taxon>Dacrymycetes</taxon>
        <taxon>Dacrymycetales</taxon>
        <taxon>Dacrymycetaceae</taxon>
        <taxon>Calocera</taxon>
    </lineage>
</organism>
<evidence type="ECO:0000313" key="2">
    <source>
        <dbReference type="Proteomes" id="UP000076738"/>
    </source>
</evidence>
<reference evidence="1 2" key="1">
    <citation type="journal article" date="2016" name="Mol. Biol. Evol.">
        <title>Comparative Genomics of Early-Diverging Mushroom-Forming Fungi Provides Insights into the Origins of Lignocellulose Decay Capabilities.</title>
        <authorList>
            <person name="Nagy L.G."/>
            <person name="Riley R."/>
            <person name="Tritt A."/>
            <person name="Adam C."/>
            <person name="Daum C."/>
            <person name="Floudas D."/>
            <person name="Sun H."/>
            <person name="Yadav J.S."/>
            <person name="Pangilinan J."/>
            <person name="Larsson K.H."/>
            <person name="Matsuura K."/>
            <person name="Barry K."/>
            <person name="Labutti K."/>
            <person name="Kuo R."/>
            <person name="Ohm R.A."/>
            <person name="Bhattacharya S.S."/>
            <person name="Shirouzu T."/>
            <person name="Yoshinaga Y."/>
            <person name="Martin F.M."/>
            <person name="Grigoriev I.V."/>
            <person name="Hibbett D.S."/>
        </authorList>
    </citation>
    <scope>NUCLEOTIDE SEQUENCE [LARGE SCALE GENOMIC DNA]</scope>
    <source>
        <strain evidence="1 2">TUFC12733</strain>
    </source>
</reference>
<keyword evidence="2" id="KW-1185">Reference proteome</keyword>
<gene>
    <name evidence="1" type="ORF">CALVIDRAFT_537319</name>
</gene>
<proteinExistence type="predicted"/>
<dbReference type="EMBL" id="KV417285">
    <property type="protein sequence ID" value="KZO96128.1"/>
    <property type="molecule type" value="Genomic_DNA"/>
</dbReference>
<protein>
    <submittedName>
        <fullName evidence="1">Uncharacterized protein</fullName>
    </submittedName>
</protein>
<dbReference type="AlphaFoldDB" id="A0A167LXE4"/>
<sequence length="113" mass="12572">MITGVGGDGALQIALLSRFTALKHLSIEAMALRELSELSDGKSPSLDMPFLVELRLRCRTNEPLSDFLLFLGRGKFVGLTRLDLDLPSSVLHSWEARLVKRWCHSSTTLGLNY</sequence>
<name>A0A167LXE4_CALVF</name>
<dbReference type="Proteomes" id="UP000076738">
    <property type="component" value="Unassembled WGS sequence"/>
</dbReference>